<dbReference type="AlphaFoldDB" id="A0A5J9VN37"/>
<organism evidence="1 2">
    <name type="scientific">Eragrostis curvula</name>
    <name type="common">weeping love grass</name>
    <dbReference type="NCBI Taxonomy" id="38414"/>
    <lineage>
        <taxon>Eukaryota</taxon>
        <taxon>Viridiplantae</taxon>
        <taxon>Streptophyta</taxon>
        <taxon>Embryophyta</taxon>
        <taxon>Tracheophyta</taxon>
        <taxon>Spermatophyta</taxon>
        <taxon>Magnoliopsida</taxon>
        <taxon>Liliopsida</taxon>
        <taxon>Poales</taxon>
        <taxon>Poaceae</taxon>
        <taxon>PACMAD clade</taxon>
        <taxon>Chloridoideae</taxon>
        <taxon>Eragrostideae</taxon>
        <taxon>Eragrostidinae</taxon>
        <taxon>Eragrostis</taxon>
    </lineage>
</organism>
<dbReference type="EMBL" id="RWGY01000007">
    <property type="protein sequence ID" value="TVU37208.1"/>
    <property type="molecule type" value="Genomic_DNA"/>
</dbReference>
<reference evidence="1 2" key="1">
    <citation type="journal article" date="2019" name="Sci. Rep.">
        <title>A high-quality genome of Eragrostis curvula grass provides insights into Poaceae evolution and supports new strategies to enhance forage quality.</title>
        <authorList>
            <person name="Carballo J."/>
            <person name="Santos B.A.C.M."/>
            <person name="Zappacosta D."/>
            <person name="Garbus I."/>
            <person name="Selva J.P."/>
            <person name="Gallo C.A."/>
            <person name="Diaz A."/>
            <person name="Albertini E."/>
            <person name="Caccamo M."/>
            <person name="Echenique V."/>
        </authorList>
    </citation>
    <scope>NUCLEOTIDE SEQUENCE [LARGE SCALE GENOMIC DNA]</scope>
    <source>
        <strain evidence="2">cv. Victoria</strain>
        <tissue evidence="1">Leaf</tissue>
    </source>
</reference>
<accession>A0A5J9VN37</accession>
<name>A0A5J9VN37_9POAL</name>
<keyword evidence="2" id="KW-1185">Reference proteome</keyword>
<comment type="caution">
    <text evidence="1">The sequence shown here is derived from an EMBL/GenBank/DDBJ whole genome shotgun (WGS) entry which is preliminary data.</text>
</comment>
<sequence>MPSVFQDRLALGDDGLVQSAPEAKKIHDAVPVTNANVSHCWPARSPRCWCRALALSETLEHPAHQGRSAYFRTRQMNQVLSSRKMGIIIIPQPSRSASV</sequence>
<feature type="non-terminal residue" evidence="1">
    <location>
        <position position="1"/>
    </location>
</feature>
<evidence type="ECO:0000313" key="2">
    <source>
        <dbReference type="Proteomes" id="UP000324897"/>
    </source>
</evidence>
<dbReference type="Gramene" id="TVU37208">
    <property type="protein sequence ID" value="TVU37208"/>
    <property type="gene ID" value="EJB05_10511"/>
</dbReference>
<proteinExistence type="predicted"/>
<protein>
    <submittedName>
        <fullName evidence="1">Uncharacterized protein</fullName>
    </submittedName>
</protein>
<dbReference type="Proteomes" id="UP000324897">
    <property type="component" value="Chromosome 4"/>
</dbReference>
<gene>
    <name evidence="1" type="ORF">EJB05_10511</name>
</gene>
<evidence type="ECO:0000313" key="1">
    <source>
        <dbReference type="EMBL" id="TVU37208.1"/>
    </source>
</evidence>